<gene>
    <name evidence="1" type="ORF">SDC9_174853</name>
</gene>
<accession>A0A645GML8</accession>
<dbReference type="AlphaFoldDB" id="A0A645GML8"/>
<reference evidence="1" key="1">
    <citation type="submission" date="2019-08" db="EMBL/GenBank/DDBJ databases">
        <authorList>
            <person name="Kucharzyk K."/>
            <person name="Murdoch R.W."/>
            <person name="Higgins S."/>
            <person name="Loffler F."/>
        </authorList>
    </citation>
    <scope>NUCLEOTIDE SEQUENCE</scope>
</reference>
<name>A0A645GML8_9ZZZZ</name>
<proteinExistence type="predicted"/>
<dbReference type="EMBL" id="VSSQ01077306">
    <property type="protein sequence ID" value="MPN27420.1"/>
    <property type="molecule type" value="Genomic_DNA"/>
</dbReference>
<protein>
    <submittedName>
        <fullName evidence="1">Uncharacterized protein</fullName>
    </submittedName>
</protein>
<organism evidence="1">
    <name type="scientific">bioreactor metagenome</name>
    <dbReference type="NCBI Taxonomy" id="1076179"/>
    <lineage>
        <taxon>unclassified sequences</taxon>
        <taxon>metagenomes</taxon>
        <taxon>ecological metagenomes</taxon>
    </lineage>
</organism>
<comment type="caution">
    <text evidence="1">The sequence shown here is derived from an EMBL/GenBank/DDBJ whole genome shotgun (WGS) entry which is preliminary data.</text>
</comment>
<evidence type="ECO:0000313" key="1">
    <source>
        <dbReference type="EMBL" id="MPN27420.1"/>
    </source>
</evidence>
<sequence>MFNTAFFTAFGEASPTRLAVLMTPTPSGLVRIRLSPGLAPAFEKILPGCTIPFTERPYLIGSSLMLCPPTRHAPASRTLYAPPFKISFKISGSSFSGKHTILSAVSTSPPMAYTSLIALAAAICPNRNGSSVMGVKKSSVWTIATSSLIRYTAASSDLS</sequence>